<name>A0A939B395_9BACT</name>
<evidence type="ECO:0000256" key="4">
    <source>
        <dbReference type="ARBA" id="ARBA00022777"/>
    </source>
</evidence>
<dbReference type="Proteomes" id="UP000764045">
    <property type="component" value="Unassembled WGS sequence"/>
</dbReference>
<evidence type="ECO:0000256" key="1">
    <source>
        <dbReference type="ARBA" id="ARBA00000085"/>
    </source>
</evidence>
<dbReference type="AlphaFoldDB" id="A0A939B395"/>
<feature type="transmembrane region" description="Helical" evidence="7">
    <location>
        <begin position="845"/>
        <end position="865"/>
    </location>
</feature>
<dbReference type="CDD" id="cd00075">
    <property type="entry name" value="HATPase"/>
    <property type="match status" value="1"/>
</dbReference>
<feature type="transmembrane region" description="Helical" evidence="7">
    <location>
        <begin position="380"/>
        <end position="399"/>
    </location>
</feature>
<dbReference type="Gene3D" id="1.25.40.10">
    <property type="entry name" value="Tetratricopeptide repeat domain"/>
    <property type="match status" value="1"/>
</dbReference>
<dbReference type="GO" id="GO:0000160">
    <property type="term" value="P:phosphorelay signal transduction system"/>
    <property type="evidence" value="ECO:0007669"/>
    <property type="project" value="UniProtKB-KW"/>
</dbReference>
<dbReference type="PANTHER" id="PTHR43711:SF31">
    <property type="entry name" value="HISTIDINE KINASE"/>
    <property type="match status" value="1"/>
</dbReference>
<keyword evidence="7" id="KW-0472">Membrane</keyword>
<keyword evidence="3" id="KW-0808">Transferase</keyword>
<keyword evidence="7" id="KW-0812">Transmembrane</keyword>
<dbReference type="EC" id="2.7.13.3" evidence="2"/>
<dbReference type="InterPro" id="IPR033405">
    <property type="entry name" value="DUF5112"/>
</dbReference>
<dbReference type="Gene3D" id="3.30.565.10">
    <property type="entry name" value="Histidine kinase-like ATPase, C-terminal domain"/>
    <property type="match status" value="1"/>
</dbReference>
<dbReference type="EMBL" id="JACJJL010000013">
    <property type="protein sequence ID" value="MBM6661838.1"/>
    <property type="molecule type" value="Genomic_DNA"/>
</dbReference>
<dbReference type="PANTHER" id="PTHR43711">
    <property type="entry name" value="TWO-COMPONENT HISTIDINE KINASE"/>
    <property type="match status" value="1"/>
</dbReference>
<dbReference type="InterPro" id="IPR003594">
    <property type="entry name" value="HATPase_dom"/>
</dbReference>
<keyword evidence="5" id="KW-0902">Two-component regulatory system</keyword>
<dbReference type="InterPro" id="IPR050736">
    <property type="entry name" value="Sensor_HK_Regulatory"/>
</dbReference>
<feature type="domain" description="Histidine kinase" evidence="8">
    <location>
        <begin position="473"/>
        <end position="679"/>
    </location>
</feature>
<evidence type="ECO:0000256" key="7">
    <source>
        <dbReference type="SAM" id="Phobius"/>
    </source>
</evidence>
<dbReference type="SUPFAM" id="SSF55874">
    <property type="entry name" value="ATPase domain of HSP90 chaperone/DNA topoisomerase II/histidine kinase"/>
    <property type="match status" value="1"/>
</dbReference>
<comment type="catalytic activity">
    <reaction evidence="1">
        <text>ATP + protein L-histidine = ADP + protein N-phospho-L-histidine.</text>
        <dbReference type="EC" id="2.7.13.3"/>
    </reaction>
</comment>
<evidence type="ECO:0000313" key="9">
    <source>
        <dbReference type="EMBL" id="MBM6661838.1"/>
    </source>
</evidence>
<feature type="coiled-coil region" evidence="6">
    <location>
        <begin position="423"/>
        <end position="450"/>
    </location>
</feature>
<keyword evidence="4" id="KW-0418">Kinase</keyword>
<evidence type="ECO:0000259" key="8">
    <source>
        <dbReference type="PROSITE" id="PS50109"/>
    </source>
</evidence>
<dbReference type="SMART" id="SM00387">
    <property type="entry name" value="HATPase_c"/>
    <property type="match status" value="1"/>
</dbReference>
<dbReference type="Pfam" id="PF17139">
    <property type="entry name" value="DUF5112"/>
    <property type="match status" value="1"/>
</dbReference>
<gene>
    <name evidence="9" type="ORF">H6B30_08785</name>
</gene>
<keyword evidence="10" id="KW-1185">Reference proteome</keyword>
<organism evidence="9 10">
    <name type="scientific">Marseilla massiliensis</name>
    <dbReference type="NCBI Taxonomy" id="1841864"/>
    <lineage>
        <taxon>Bacteria</taxon>
        <taxon>Pseudomonadati</taxon>
        <taxon>Bacteroidota</taxon>
        <taxon>Bacteroidia</taxon>
        <taxon>Bacteroidales</taxon>
        <taxon>Prevotellaceae</taxon>
        <taxon>Marseilla</taxon>
    </lineage>
</organism>
<dbReference type="GO" id="GO:0004673">
    <property type="term" value="F:protein histidine kinase activity"/>
    <property type="evidence" value="ECO:0007669"/>
    <property type="project" value="UniProtKB-EC"/>
</dbReference>
<proteinExistence type="predicted"/>
<evidence type="ECO:0000256" key="5">
    <source>
        <dbReference type="ARBA" id="ARBA00023012"/>
    </source>
</evidence>
<dbReference type="SUPFAM" id="SSF48452">
    <property type="entry name" value="TPR-like"/>
    <property type="match status" value="1"/>
</dbReference>
<dbReference type="PRINTS" id="PR00344">
    <property type="entry name" value="BCTRLSENSOR"/>
</dbReference>
<protein>
    <recommendedName>
        <fullName evidence="2">histidine kinase</fullName>
        <ecNumber evidence="2">2.7.13.3</ecNumber>
    </recommendedName>
</protein>
<accession>A0A939B395</accession>
<reference evidence="9 10" key="1">
    <citation type="journal article" date="2021" name="Sci. Rep.">
        <title>The distribution of antibiotic resistance genes in chicken gut microbiota commensals.</title>
        <authorList>
            <person name="Juricova H."/>
            <person name="Matiasovicova J."/>
            <person name="Kubasova T."/>
            <person name="Cejkova D."/>
            <person name="Rychlik I."/>
        </authorList>
    </citation>
    <scope>NUCLEOTIDE SEQUENCE [LARGE SCALE GENOMIC DNA]</scope>
    <source>
        <strain evidence="9 10">An819</strain>
    </source>
</reference>
<evidence type="ECO:0000313" key="10">
    <source>
        <dbReference type="Proteomes" id="UP000764045"/>
    </source>
</evidence>
<dbReference type="PROSITE" id="PS50109">
    <property type="entry name" value="HIS_KIN"/>
    <property type="match status" value="1"/>
</dbReference>
<dbReference type="InterPro" id="IPR005467">
    <property type="entry name" value="His_kinase_dom"/>
</dbReference>
<dbReference type="RefSeq" id="WP_205109662.1">
    <property type="nucleotide sequence ID" value="NZ_JACJJL010000013.1"/>
</dbReference>
<evidence type="ECO:0000256" key="2">
    <source>
        <dbReference type="ARBA" id="ARBA00012438"/>
    </source>
</evidence>
<dbReference type="Pfam" id="PF17140">
    <property type="entry name" value="DUF5113"/>
    <property type="match status" value="2"/>
</dbReference>
<keyword evidence="6" id="KW-0175">Coiled coil</keyword>
<dbReference type="InterPro" id="IPR004358">
    <property type="entry name" value="Sig_transdc_His_kin-like_C"/>
</dbReference>
<sequence>MLFSACSCVDRQQVDRLNDASYAYHYRNLDSAEVYARRAYGLSGKYGDGKAEAINNLAFVHIMRMEYAEATELLDGVEKCTDNQVELLVSDVLRMRIRQRKSDNRSFYDSRESARARLLRINEERDQLDSRLQRRLLYAEVEYAIVSSAYYYYVGLDSLAANALLYVDADEVMHNDTAQYLNYLYNIGSGGIIVEPTAEQTRSKEFDCLWECYVIASQNGYDFFLANSLEAMSELMLESESNADSPSVGQLFAEYIGSDDDIMPVELAEESQRLFASYGDVYQVAGAYRTMASCYIADDDYQSALSCLEASLANQQIQQAPDLVASIREQLSIVYSGLDDKPASDYNRNIYLDLQEQTRQDRYMESRAGMLSQTVEQLNVMIVAVIFAIALLLVMLWLFDHLYRRKKARGSIDELLVPLREWHERQSVQMEELRRKREAIDEEKQVCLLRRKEYARQNIENRAKLSLVGAVVPFIDRIINELDHLSSRCEPLPVREGRYTYVSELAYKINEYNDVLTHWIQLRRGQLSLHIESFSLMPLFALVGKSRTAFAMNGIELCVKDTDLVVKADKTLTLFMVNTLADNARKFTGRGGRVVIEAADRGNLVEVSVKDNGCGIAEDKLGHIFDYKLHEGHGFGLMNCWGIMEKYRKVSQAFHDCTIKAESEPGRGSRFSFLLPKGKLRQLCVLAALLPAAVAGVWAIGHHAGRPGSRAGSELSVAAAFADSAYFSNIRGDYAMALGYADSCISHINRHYSQVRPGGSLWMQLVGATHGLPAEICWYRDSVPTNYNIILDIRNESAVASLALHDWEAYHFNNRSYTQLFKEMSADSTLADYCRIMSQSKVNKTIAVILLSILLAMILPAYYFMYYRHRLYYRFCVERIKSINEILLGDSDTAEKLSRMESLVRESYPDSLQAIVSKIQDALTKSIETGEKWRADIELADDELHRIEYEADNVYVANSVLDNCLSTLKHETMYYPSRISALVAGRDANLEVMRELVAYYREIYSTLSLQAMRQLAHTGLSIGSVSVRQLLGPSVADVCVLGDVGALEYMFEILRRQQGFAGVRVGEDAADGRYVVFVVSISGVEPGKVGAMFTPSVDNIPYLVCRQIVREHSEATGRRRCGMAAFPAECGVAIEITLPRR</sequence>
<keyword evidence="7" id="KW-1133">Transmembrane helix</keyword>
<dbReference type="InterPro" id="IPR033406">
    <property type="entry name" value="DUF5113"/>
</dbReference>
<comment type="caution">
    <text evidence="9">The sequence shown here is derived from an EMBL/GenBank/DDBJ whole genome shotgun (WGS) entry which is preliminary data.</text>
</comment>
<evidence type="ECO:0000256" key="3">
    <source>
        <dbReference type="ARBA" id="ARBA00022679"/>
    </source>
</evidence>
<dbReference type="InterPro" id="IPR011990">
    <property type="entry name" value="TPR-like_helical_dom_sf"/>
</dbReference>
<dbReference type="Pfam" id="PF02518">
    <property type="entry name" value="HATPase_c"/>
    <property type="match status" value="1"/>
</dbReference>
<evidence type="ECO:0000256" key="6">
    <source>
        <dbReference type="SAM" id="Coils"/>
    </source>
</evidence>
<dbReference type="InterPro" id="IPR036890">
    <property type="entry name" value="HATPase_C_sf"/>
</dbReference>